<sequence>MTDWTDHLNSLANHLWRLSPGCRTGVDPSMVRLVAHRGAHHGQTGNHGDNVLENTLAAFDRCLLHGIWGIELDIHLTLDGEPVVHHDPACGRLFGRPDLVIAETRFDVLQRELPAIPHLQDIIARYGRQLHLMLEIKESWRESPALVPRLQRLLAELVPEKDFHLLSLEPDHLEGFRYLPPTALVDVALTNTKQIVRQNLALGHGAVAGSFALLTPAIVQQLKAAGKQTGTGQVNHPDILNREVNRGVDWIFSDQPLRLQYPEKFR</sequence>
<dbReference type="Proteomes" id="UP001339167">
    <property type="component" value="Unassembled WGS sequence"/>
</dbReference>
<dbReference type="RefSeq" id="WP_330087071.1">
    <property type="nucleotide sequence ID" value="NZ_JAUGZK010000003.1"/>
</dbReference>
<dbReference type="Gene3D" id="3.20.20.190">
    <property type="entry name" value="Phosphatidylinositol (PI) phosphodiesterase"/>
    <property type="match status" value="1"/>
</dbReference>
<dbReference type="PROSITE" id="PS50007">
    <property type="entry name" value="PIPLC_X_DOMAIN"/>
    <property type="match status" value="1"/>
</dbReference>
<reference evidence="2 3" key="1">
    <citation type="submission" date="2023-06" db="EMBL/GenBank/DDBJ databases">
        <title>Alkalimonas sp., MEB004 an alkaliphilic bacterium isolated from Lonar Lake, India.</title>
        <authorList>
            <person name="Joshi A."/>
            <person name="Thite S."/>
        </authorList>
    </citation>
    <scope>NUCLEOTIDE SEQUENCE [LARGE SCALE GENOMIC DNA]</scope>
    <source>
        <strain evidence="2 3">MEB004</strain>
    </source>
</reference>
<dbReference type="PANTHER" id="PTHR46211">
    <property type="entry name" value="GLYCEROPHOSPHORYL DIESTER PHOSPHODIESTERASE"/>
    <property type="match status" value="1"/>
</dbReference>
<evidence type="ECO:0000313" key="3">
    <source>
        <dbReference type="Proteomes" id="UP001339167"/>
    </source>
</evidence>
<organism evidence="2 3">
    <name type="scientific">Alkalimonas mucilaginosa</name>
    <dbReference type="NCBI Taxonomy" id="3057676"/>
    <lineage>
        <taxon>Bacteria</taxon>
        <taxon>Pseudomonadati</taxon>
        <taxon>Pseudomonadota</taxon>
        <taxon>Gammaproteobacteria</taxon>
        <taxon>Alkalimonas</taxon>
    </lineage>
</organism>
<gene>
    <name evidence="2" type="ORF">QWF21_05630</name>
</gene>
<evidence type="ECO:0000259" key="1">
    <source>
        <dbReference type="PROSITE" id="PS51704"/>
    </source>
</evidence>
<dbReference type="PANTHER" id="PTHR46211:SF1">
    <property type="entry name" value="GLYCEROPHOSPHODIESTER PHOSPHODIESTERASE, CYTOPLASMIC"/>
    <property type="match status" value="1"/>
</dbReference>
<dbReference type="InterPro" id="IPR017946">
    <property type="entry name" value="PLC-like_Pdiesterase_TIM-brl"/>
</dbReference>
<dbReference type="InterPro" id="IPR030395">
    <property type="entry name" value="GP_PDE_dom"/>
</dbReference>
<protein>
    <submittedName>
        <fullName evidence="2">Glycerophosphodiester phosphodiesterase</fullName>
    </submittedName>
</protein>
<dbReference type="SUPFAM" id="SSF51695">
    <property type="entry name" value="PLC-like phosphodiesterases"/>
    <property type="match status" value="1"/>
</dbReference>
<name>A0ABU7JE10_9GAMM</name>
<feature type="domain" description="GP-PDE" evidence="1">
    <location>
        <begin position="31"/>
        <end position="263"/>
    </location>
</feature>
<keyword evidence="3" id="KW-1185">Reference proteome</keyword>
<evidence type="ECO:0000313" key="2">
    <source>
        <dbReference type="EMBL" id="MEE2023720.1"/>
    </source>
</evidence>
<dbReference type="EMBL" id="JAUGZK010000003">
    <property type="protein sequence ID" value="MEE2023720.1"/>
    <property type="molecule type" value="Genomic_DNA"/>
</dbReference>
<proteinExistence type="predicted"/>
<dbReference type="Pfam" id="PF03009">
    <property type="entry name" value="GDPD"/>
    <property type="match status" value="1"/>
</dbReference>
<dbReference type="PROSITE" id="PS51704">
    <property type="entry name" value="GP_PDE"/>
    <property type="match status" value="1"/>
</dbReference>
<dbReference type="CDD" id="cd08556">
    <property type="entry name" value="GDPD"/>
    <property type="match status" value="1"/>
</dbReference>
<comment type="caution">
    <text evidence="2">The sequence shown here is derived from an EMBL/GenBank/DDBJ whole genome shotgun (WGS) entry which is preliminary data.</text>
</comment>
<accession>A0ABU7JE10</accession>